<name>A0A971M7K4_9BACT</name>
<evidence type="ECO:0000313" key="3">
    <source>
        <dbReference type="EMBL" id="NLW36626.1"/>
    </source>
</evidence>
<dbReference type="PANTHER" id="PTHR34404:SF3">
    <property type="entry name" value="REGULATORY PROTEIN, FMDB FAMILY"/>
    <property type="match status" value="1"/>
</dbReference>
<dbReference type="AlphaFoldDB" id="A0A971M7K4"/>
<gene>
    <name evidence="3" type="ORF">GXY80_14285</name>
</gene>
<evidence type="ECO:0000259" key="2">
    <source>
        <dbReference type="SMART" id="SM00834"/>
    </source>
</evidence>
<protein>
    <submittedName>
        <fullName evidence="3">Zinc ribbon domain-containing protein</fullName>
    </submittedName>
</protein>
<evidence type="ECO:0000313" key="4">
    <source>
        <dbReference type="Proteomes" id="UP000777265"/>
    </source>
</evidence>
<dbReference type="InterPro" id="IPR013429">
    <property type="entry name" value="Regulatory_FmdB_Zinc_ribbon"/>
</dbReference>
<reference evidence="3" key="2">
    <citation type="submission" date="2020-01" db="EMBL/GenBank/DDBJ databases">
        <authorList>
            <person name="Campanaro S."/>
        </authorList>
    </citation>
    <scope>NUCLEOTIDE SEQUENCE</scope>
    <source>
        <strain evidence="3">AS06rmzACSIP_7</strain>
    </source>
</reference>
<evidence type="ECO:0000256" key="1">
    <source>
        <dbReference type="SAM" id="MobiDB-lite"/>
    </source>
</evidence>
<dbReference type="Pfam" id="PF09723">
    <property type="entry name" value="Zn_ribbon_8"/>
    <property type="match status" value="1"/>
</dbReference>
<feature type="domain" description="Putative regulatory protein FmdB zinc ribbon" evidence="2">
    <location>
        <begin position="1"/>
        <end position="43"/>
    </location>
</feature>
<dbReference type="PANTHER" id="PTHR34404">
    <property type="entry name" value="REGULATORY PROTEIN, FMDB FAMILY"/>
    <property type="match status" value="1"/>
</dbReference>
<feature type="region of interest" description="Disordered" evidence="1">
    <location>
        <begin position="89"/>
        <end position="112"/>
    </location>
</feature>
<feature type="compositionally biased region" description="Basic and acidic residues" evidence="1">
    <location>
        <begin position="89"/>
        <end position="99"/>
    </location>
</feature>
<accession>A0A971M7K4</accession>
<reference evidence="3" key="1">
    <citation type="journal article" date="2020" name="Biotechnol. Biofuels">
        <title>New insights from the biogas microbiome by comprehensive genome-resolved metagenomics of nearly 1600 species originating from multiple anaerobic digesters.</title>
        <authorList>
            <person name="Campanaro S."/>
            <person name="Treu L."/>
            <person name="Rodriguez-R L.M."/>
            <person name="Kovalovszki A."/>
            <person name="Ziels R.M."/>
            <person name="Maus I."/>
            <person name="Zhu X."/>
            <person name="Kougias P.G."/>
            <person name="Basile A."/>
            <person name="Luo G."/>
            <person name="Schluter A."/>
            <person name="Konstantinidis K.T."/>
            <person name="Angelidaki I."/>
        </authorList>
    </citation>
    <scope>NUCLEOTIDE SEQUENCE</scope>
    <source>
        <strain evidence="3">AS06rmzACSIP_7</strain>
    </source>
</reference>
<dbReference type="NCBIfam" id="TIGR02605">
    <property type="entry name" value="CxxC_CxxC_SSSS"/>
    <property type="match status" value="1"/>
</dbReference>
<dbReference type="Proteomes" id="UP000777265">
    <property type="component" value="Unassembled WGS sequence"/>
</dbReference>
<feature type="compositionally biased region" description="Acidic residues" evidence="1">
    <location>
        <begin position="101"/>
        <end position="112"/>
    </location>
</feature>
<proteinExistence type="predicted"/>
<dbReference type="SMART" id="SM00834">
    <property type="entry name" value="CxxC_CXXC_SSSS"/>
    <property type="match status" value="1"/>
</dbReference>
<organism evidence="3 4">
    <name type="scientific">Syntrophorhabdus aromaticivorans</name>
    <dbReference type="NCBI Taxonomy" id="328301"/>
    <lineage>
        <taxon>Bacteria</taxon>
        <taxon>Pseudomonadati</taxon>
        <taxon>Thermodesulfobacteriota</taxon>
        <taxon>Syntrophorhabdia</taxon>
        <taxon>Syntrophorhabdales</taxon>
        <taxon>Syntrophorhabdaceae</taxon>
        <taxon>Syntrophorhabdus</taxon>
    </lineage>
</organism>
<sequence>MPIYEYRCEECRKLSSFLLLRASEIIEPRCNHCGSTNVRRVISRVTVLKSEEKRLETLLDPAKLSDFDENDPRSVERLVRRMGRELGDELGEDFEKSMEEALGDESSPSEDA</sequence>
<comment type="caution">
    <text evidence="3">The sequence shown here is derived from an EMBL/GenBank/DDBJ whole genome shotgun (WGS) entry which is preliminary data.</text>
</comment>
<dbReference type="EMBL" id="JAAYEE010000275">
    <property type="protein sequence ID" value="NLW36626.1"/>
    <property type="molecule type" value="Genomic_DNA"/>
</dbReference>